<dbReference type="Proteomes" id="UP000002316">
    <property type="component" value="Chromosome 10"/>
</dbReference>
<keyword evidence="1" id="KW-0812">Transmembrane</keyword>
<dbReference type="EMBL" id="FN554973">
    <property type="protein sequence ID" value="CBH16351.1"/>
    <property type="molecule type" value="Genomic_DNA"/>
</dbReference>
<dbReference type="AlphaFoldDB" id="D0A507"/>
<evidence type="ECO:0000313" key="3">
    <source>
        <dbReference type="Proteomes" id="UP000002316"/>
    </source>
</evidence>
<feature type="transmembrane region" description="Helical" evidence="1">
    <location>
        <begin position="12"/>
        <end position="37"/>
    </location>
</feature>
<dbReference type="KEGG" id="tbg:TbgDal_X14490"/>
<dbReference type="RefSeq" id="XP_011778615.1">
    <property type="nucleotide sequence ID" value="XM_011780313.1"/>
</dbReference>
<protein>
    <submittedName>
        <fullName evidence="2">Uncharacterized protein</fullName>
    </submittedName>
</protein>
<evidence type="ECO:0000256" key="1">
    <source>
        <dbReference type="SAM" id="Phobius"/>
    </source>
</evidence>
<keyword evidence="1" id="KW-0472">Membrane</keyword>
<keyword evidence="1" id="KW-1133">Transmembrane helix</keyword>
<evidence type="ECO:0000313" key="2">
    <source>
        <dbReference type="EMBL" id="CBH16351.1"/>
    </source>
</evidence>
<feature type="transmembrane region" description="Helical" evidence="1">
    <location>
        <begin position="43"/>
        <end position="66"/>
    </location>
</feature>
<reference evidence="3" key="1">
    <citation type="journal article" date="2010" name="PLoS Negl. Trop. Dis.">
        <title>The genome sequence of Trypanosoma brucei gambiense, causative agent of chronic human african trypanosomiasis.</title>
        <authorList>
            <person name="Jackson A.P."/>
            <person name="Sanders M."/>
            <person name="Berry A."/>
            <person name="McQuillan J."/>
            <person name="Aslett M.A."/>
            <person name="Quail M.A."/>
            <person name="Chukualim B."/>
            <person name="Capewell P."/>
            <person name="MacLeod A."/>
            <person name="Melville S.E."/>
            <person name="Gibson W."/>
            <person name="Barry J.D."/>
            <person name="Berriman M."/>
            <person name="Hertz-Fowler C."/>
        </authorList>
    </citation>
    <scope>NUCLEOTIDE SEQUENCE [LARGE SCALE GENOMIC DNA]</scope>
    <source>
        <strain evidence="3">MHOM/CI/86/DAL972</strain>
    </source>
</reference>
<dbReference type="GeneID" id="23864658"/>
<sequence length="107" mass="12686">MSHFPFNFSLGSLLFPLFVFFFFFFTFPCLLYFYLFFFLKPSFFVYTLTFLPTFAFSTASSAYLIIDPLSQSRDEKKKGKKNPLTIFHICVWKKKQIVHGRLLSFAL</sequence>
<organism evidence="2 3">
    <name type="scientific">Trypanosoma brucei gambiense (strain MHOM/CI/86/DAL972)</name>
    <dbReference type="NCBI Taxonomy" id="679716"/>
    <lineage>
        <taxon>Eukaryota</taxon>
        <taxon>Discoba</taxon>
        <taxon>Euglenozoa</taxon>
        <taxon>Kinetoplastea</taxon>
        <taxon>Metakinetoplastina</taxon>
        <taxon>Trypanosomatida</taxon>
        <taxon>Trypanosomatidae</taxon>
        <taxon>Trypanosoma</taxon>
    </lineage>
</organism>
<accession>D0A507</accession>
<name>D0A507_TRYB9</name>
<proteinExistence type="predicted"/>
<gene>
    <name evidence="2" type="ORF">TbgDal_X14490</name>
</gene>